<comment type="caution">
    <text evidence="1">The sequence shown here is derived from an EMBL/GenBank/DDBJ whole genome shotgun (WGS) entry which is preliminary data.</text>
</comment>
<accession>A0ABD1Q6T6</accession>
<sequence length="228" mass="25946">MQKHIWAKRKVLLTDFPYSEMANLIHYCGWQRVACKPHLTYPLLVKEFLANFNHAIGEPEADHRYTTWVCGKWIKFSPAVIVNYYGLRANDIEPIPADFDMTQTLRNLGPSFFIILQVGTKLTWGITSSDSLLISRHSVRLADLSMFRCLISALCLVDGVPLLPHEEPESPKQPITKWTLSNPVARRVADNPAPIPAAETDRLLHQIFTQLSQLGWVLNSIQRTQLAM</sequence>
<protein>
    <submittedName>
        <fullName evidence="1">Uncharacterized protein</fullName>
    </submittedName>
</protein>
<keyword evidence="2" id="KW-1185">Reference proteome</keyword>
<dbReference type="Proteomes" id="UP001604336">
    <property type="component" value="Unassembled WGS sequence"/>
</dbReference>
<dbReference type="EMBL" id="JBFOLK010000012">
    <property type="protein sequence ID" value="KAL2471569.1"/>
    <property type="molecule type" value="Genomic_DNA"/>
</dbReference>
<evidence type="ECO:0000313" key="1">
    <source>
        <dbReference type="EMBL" id="KAL2471569.1"/>
    </source>
</evidence>
<organism evidence="1 2">
    <name type="scientific">Abeliophyllum distichum</name>
    <dbReference type="NCBI Taxonomy" id="126358"/>
    <lineage>
        <taxon>Eukaryota</taxon>
        <taxon>Viridiplantae</taxon>
        <taxon>Streptophyta</taxon>
        <taxon>Embryophyta</taxon>
        <taxon>Tracheophyta</taxon>
        <taxon>Spermatophyta</taxon>
        <taxon>Magnoliopsida</taxon>
        <taxon>eudicotyledons</taxon>
        <taxon>Gunneridae</taxon>
        <taxon>Pentapetalae</taxon>
        <taxon>asterids</taxon>
        <taxon>lamiids</taxon>
        <taxon>Lamiales</taxon>
        <taxon>Oleaceae</taxon>
        <taxon>Forsythieae</taxon>
        <taxon>Abeliophyllum</taxon>
    </lineage>
</organism>
<evidence type="ECO:0000313" key="2">
    <source>
        <dbReference type="Proteomes" id="UP001604336"/>
    </source>
</evidence>
<proteinExistence type="predicted"/>
<name>A0ABD1Q6T6_9LAMI</name>
<gene>
    <name evidence="1" type="ORF">Adt_39705</name>
</gene>
<dbReference type="AlphaFoldDB" id="A0ABD1Q6T6"/>
<reference evidence="2" key="1">
    <citation type="submission" date="2024-07" db="EMBL/GenBank/DDBJ databases">
        <title>Two chromosome-level genome assemblies of Korean endemic species Abeliophyllum distichum and Forsythia ovata (Oleaceae).</title>
        <authorList>
            <person name="Jang H."/>
        </authorList>
    </citation>
    <scope>NUCLEOTIDE SEQUENCE [LARGE SCALE GENOMIC DNA]</scope>
</reference>